<feature type="non-terminal residue" evidence="1">
    <location>
        <position position="103"/>
    </location>
</feature>
<feature type="non-terminal residue" evidence="1">
    <location>
        <position position="1"/>
    </location>
</feature>
<accession>A0A7J6KHI2</accession>
<evidence type="ECO:0000313" key="2">
    <source>
        <dbReference type="Proteomes" id="UP000570595"/>
    </source>
</evidence>
<sequence>FLLFFVTIDTETEGAREISPSIEERGSGKDGFGHGCYGLTTLWKWSAAKLKYVKLDKQPTVLRTFDGNSCELSQSGRLTLTTGDTIDMIIGADLLCQWECTMD</sequence>
<dbReference type="OrthoDB" id="10508454at2759"/>
<protein>
    <submittedName>
        <fullName evidence="1">Uncharacterized protein</fullName>
    </submittedName>
</protein>
<organism evidence="1 2">
    <name type="scientific">Perkinsus olseni</name>
    <name type="common">Perkinsus atlanticus</name>
    <dbReference type="NCBI Taxonomy" id="32597"/>
    <lineage>
        <taxon>Eukaryota</taxon>
        <taxon>Sar</taxon>
        <taxon>Alveolata</taxon>
        <taxon>Perkinsozoa</taxon>
        <taxon>Perkinsea</taxon>
        <taxon>Perkinsida</taxon>
        <taxon>Perkinsidae</taxon>
        <taxon>Perkinsus</taxon>
    </lineage>
</organism>
<reference evidence="1 2" key="1">
    <citation type="submission" date="2020-04" db="EMBL/GenBank/DDBJ databases">
        <title>Perkinsus olseni comparative genomics.</title>
        <authorList>
            <person name="Bogema D.R."/>
        </authorList>
    </citation>
    <scope>NUCLEOTIDE SEQUENCE [LARGE SCALE GENOMIC DNA]</scope>
    <source>
        <strain evidence="1">ATCC PRA-179</strain>
    </source>
</reference>
<evidence type="ECO:0000313" key="1">
    <source>
        <dbReference type="EMBL" id="KAF4646577.1"/>
    </source>
</evidence>
<name>A0A7J6KHI2_PEROL</name>
<proteinExistence type="predicted"/>
<dbReference type="EMBL" id="JABAHT010003084">
    <property type="protein sequence ID" value="KAF4646577.1"/>
    <property type="molecule type" value="Genomic_DNA"/>
</dbReference>
<dbReference type="AlphaFoldDB" id="A0A7J6KHI2"/>
<comment type="caution">
    <text evidence="1">The sequence shown here is derived from an EMBL/GenBank/DDBJ whole genome shotgun (WGS) entry which is preliminary data.</text>
</comment>
<gene>
    <name evidence="1" type="ORF">FOZ61_005595</name>
</gene>
<dbReference type="Proteomes" id="UP000570595">
    <property type="component" value="Unassembled WGS sequence"/>
</dbReference>